<dbReference type="AlphaFoldDB" id="A0A3R9P2X9"/>
<proteinExistence type="predicted"/>
<dbReference type="EMBL" id="RWIT01000008">
    <property type="protein sequence ID" value="RSK47570.1"/>
    <property type="molecule type" value="Genomic_DNA"/>
</dbReference>
<accession>A0A3R9P2X9</accession>
<dbReference type="Proteomes" id="UP000273500">
    <property type="component" value="Unassembled WGS sequence"/>
</dbReference>
<dbReference type="InterPro" id="IPR025410">
    <property type="entry name" value="Lant_dehyd"/>
</dbReference>
<dbReference type="InterPro" id="IPR017146">
    <property type="entry name" value="Lanti_2_LanM"/>
</dbReference>
<keyword evidence="3" id="KW-1185">Reference proteome</keyword>
<organism evidence="2 3">
    <name type="scientific">Hymenobacter rigui</name>
    <dbReference type="NCBI Taxonomy" id="334424"/>
    <lineage>
        <taxon>Bacteria</taxon>
        <taxon>Pseudomonadati</taxon>
        <taxon>Bacteroidota</taxon>
        <taxon>Cytophagia</taxon>
        <taxon>Cytophagales</taxon>
        <taxon>Hymenobacteraceae</taxon>
        <taxon>Hymenobacter</taxon>
    </lineage>
</organism>
<feature type="domain" description="Lantibiotic biosynthesis protein dehydration" evidence="1">
    <location>
        <begin position="91"/>
        <end position="461"/>
    </location>
</feature>
<dbReference type="NCBIfam" id="TIGR03897">
    <property type="entry name" value="lanti_2_LanM"/>
    <property type="match status" value="1"/>
</dbReference>
<evidence type="ECO:0000313" key="3">
    <source>
        <dbReference type="Proteomes" id="UP000273500"/>
    </source>
</evidence>
<dbReference type="Pfam" id="PF13575">
    <property type="entry name" value="DUF4135"/>
    <property type="match status" value="1"/>
</dbReference>
<protein>
    <submittedName>
        <fullName evidence="2">Type 2 lantipeptide synthetase LanM</fullName>
    </submittedName>
</protein>
<dbReference type="OrthoDB" id="9148343at2"/>
<sequence>MVSQSPYQIKESYRSIPFVEVVLRYTEGFMDNPNFELSDLAKNKLEYNLLQELSSIAEVILQEELDTFVADGNSSFEEFVGKMDLLLAVKYPVLDRILKLKASNFSKHIHNITRRFREDSARLKSTFNLEDITIKDIDVNLGDGHNGEGTSLVHLSNGTKLIYKPRNINICNSYNHFIEWVNSKLEINLKTFKGLNCNNYGWLEFVNYEEASSEADLQDYYYKAGALLAITLILGSKDCHHENIIASGNNPFVIDHETIIQPFFNIKAFRTWDSQYKTPLFSVLESFLIVDPASGSPLDIVGYGVKGNIEVVELEKKVINPNTINSKRTTRFSTRKVIDKNIPLLRGKYIFVDTYKEHFINGFSATYDMLSDSKDELKATDSPLNFFVNNEVRYVWRPTFVYFKILKYMRSASFMSSDEVYYSALRNLLSKAFREENKKDYDFILDFELKQMVNGDIPIFNLDSSDNTLGGKNSPKIFEYSCLENIRHRVDLLTPEHKEKQLEYILRWINS</sequence>
<evidence type="ECO:0000313" key="2">
    <source>
        <dbReference type="EMBL" id="RSK47570.1"/>
    </source>
</evidence>
<comment type="caution">
    <text evidence="2">The sequence shown here is derived from an EMBL/GenBank/DDBJ whole genome shotgun (WGS) entry which is preliminary data.</text>
</comment>
<evidence type="ECO:0000259" key="1">
    <source>
        <dbReference type="Pfam" id="PF13575"/>
    </source>
</evidence>
<dbReference type="RefSeq" id="WP_125421585.1">
    <property type="nucleotide sequence ID" value="NZ_RWIT01000008.1"/>
</dbReference>
<name>A0A3R9P2X9_9BACT</name>
<gene>
    <name evidence="2" type="primary">lanM</name>
    <name evidence="2" type="ORF">EI291_15040</name>
</gene>
<reference evidence="2 3" key="1">
    <citation type="submission" date="2018-12" db="EMBL/GenBank/DDBJ databases">
        <authorList>
            <person name="Feng G."/>
            <person name="Zhu H."/>
        </authorList>
    </citation>
    <scope>NUCLEOTIDE SEQUENCE [LARGE SCALE GENOMIC DNA]</scope>
    <source>
        <strain evidence="2 3">KCTC 12533</strain>
    </source>
</reference>